<evidence type="ECO:0000256" key="8">
    <source>
        <dbReference type="PIRNR" id="PIRNR037778"/>
    </source>
</evidence>
<evidence type="ECO:0000256" key="9">
    <source>
        <dbReference type="SAM" id="Phobius"/>
    </source>
</evidence>
<dbReference type="GO" id="GO:0032217">
    <property type="term" value="F:riboflavin transmembrane transporter activity"/>
    <property type="evidence" value="ECO:0007669"/>
    <property type="project" value="UniProtKB-UniRule"/>
</dbReference>
<dbReference type="PIRSF" id="PIRSF037778">
    <property type="entry name" value="UCP037778_transp_RibU"/>
    <property type="match status" value="1"/>
</dbReference>
<feature type="transmembrane region" description="Helical" evidence="9">
    <location>
        <begin position="73"/>
        <end position="93"/>
    </location>
</feature>
<name>A0A372LFT8_9BACI</name>
<proteinExistence type="inferred from homology"/>
<dbReference type="InterPro" id="IPR025720">
    <property type="entry name" value="RibU"/>
</dbReference>
<comment type="subcellular location">
    <subcellularLocation>
        <location evidence="1">Cell membrane</location>
        <topology evidence="1">Multi-pass membrane protein</topology>
    </subcellularLocation>
</comment>
<sequence>MSIYKLAFLGMIGALSFVLMWFGFPILPAAPYLKFEPSDVPLMIATIAYGPIAGILALTVKNLMYFLLHGSNIFGIFMNFMASATFLLVVSFVNKKMNMAVAGGAGAVAMALVMIPLNLIIVPLEFGIPFEQVSSLLLPVYIPFNLIKGCFNTFLFILLWSVLKNRAVVQLKFK</sequence>
<keyword evidence="11" id="KW-1185">Reference proteome</keyword>
<accession>A0A372LFT8</accession>
<evidence type="ECO:0000256" key="6">
    <source>
        <dbReference type="ARBA" id="ARBA00022989"/>
    </source>
</evidence>
<dbReference type="OrthoDB" id="9809216at2"/>
<evidence type="ECO:0000256" key="2">
    <source>
        <dbReference type="ARBA" id="ARBA00005540"/>
    </source>
</evidence>
<feature type="transmembrane region" description="Helical" evidence="9">
    <location>
        <begin position="100"/>
        <end position="121"/>
    </location>
</feature>
<reference evidence="10 11" key="1">
    <citation type="submission" date="2018-08" db="EMBL/GenBank/DDBJ databases">
        <title>Bacillus chawlae sp. nov., Bacillus glennii sp. nov., and Bacillus saganii sp. nov. Isolated from the Vehicle Assembly Building at Kennedy Space Center where the Viking Spacecraft were Assembled.</title>
        <authorList>
            <person name="Seuylemezian A."/>
            <person name="Vaishampayan P."/>
        </authorList>
    </citation>
    <scope>NUCLEOTIDE SEQUENCE [LARGE SCALE GENOMIC DNA]</scope>
    <source>
        <strain evidence="10 11">V44-8</strain>
    </source>
</reference>
<evidence type="ECO:0000256" key="3">
    <source>
        <dbReference type="ARBA" id="ARBA00022448"/>
    </source>
</evidence>
<evidence type="ECO:0000256" key="7">
    <source>
        <dbReference type="ARBA" id="ARBA00023136"/>
    </source>
</evidence>
<dbReference type="InterPro" id="IPR024529">
    <property type="entry name" value="ECF_trnsprt_substrate-spec"/>
</dbReference>
<gene>
    <name evidence="10" type="ORF">D0466_04430</name>
</gene>
<comment type="function">
    <text evidence="8">Probably a riboflavin-binding protein that interacts with the energy-coupling factor (ECF) ABC-transporter complex.</text>
</comment>
<keyword evidence="7 8" id="KW-0472">Membrane</keyword>
<evidence type="ECO:0000256" key="5">
    <source>
        <dbReference type="ARBA" id="ARBA00022692"/>
    </source>
</evidence>
<dbReference type="PANTHER" id="PTHR38438:SF1">
    <property type="entry name" value="RIBOFLAVIN TRANSPORTER RIBU"/>
    <property type="match status" value="1"/>
</dbReference>
<dbReference type="EMBL" id="QVTD01000003">
    <property type="protein sequence ID" value="RFU65161.1"/>
    <property type="molecule type" value="Genomic_DNA"/>
</dbReference>
<keyword evidence="6 9" id="KW-1133">Transmembrane helix</keyword>
<comment type="similarity">
    <text evidence="2 8">Belongs to the prokaryotic riboflavin transporter (P-RFT) (TC 2.A.87) family.</text>
</comment>
<feature type="transmembrane region" description="Helical" evidence="9">
    <location>
        <begin position="6"/>
        <end position="30"/>
    </location>
</feature>
<evidence type="ECO:0000256" key="1">
    <source>
        <dbReference type="ARBA" id="ARBA00004651"/>
    </source>
</evidence>
<dbReference type="Gene3D" id="1.10.1760.20">
    <property type="match status" value="1"/>
</dbReference>
<protein>
    <recommendedName>
        <fullName evidence="8">Riboflavin transporter</fullName>
    </recommendedName>
</protein>
<evidence type="ECO:0000256" key="4">
    <source>
        <dbReference type="ARBA" id="ARBA00022475"/>
    </source>
</evidence>
<dbReference type="Proteomes" id="UP000262939">
    <property type="component" value="Unassembled WGS sequence"/>
</dbReference>
<organism evidence="10 11">
    <name type="scientific">Peribacillus glennii</name>
    <dbReference type="NCBI Taxonomy" id="2303991"/>
    <lineage>
        <taxon>Bacteria</taxon>
        <taxon>Bacillati</taxon>
        <taxon>Bacillota</taxon>
        <taxon>Bacilli</taxon>
        <taxon>Bacillales</taxon>
        <taxon>Bacillaceae</taxon>
        <taxon>Peribacillus</taxon>
    </lineage>
</organism>
<evidence type="ECO:0000313" key="11">
    <source>
        <dbReference type="Proteomes" id="UP000262939"/>
    </source>
</evidence>
<dbReference type="PANTHER" id="PTHR38438">
    <property type="entry name" value="RIBOFLAVIN TRANSPORTER RIBU"/>
    <property type="match status" value="1"/>
</dbReference>
<feature type="transmembrane region" description="Helical" evidence="9">
    <location>
        <begin position="141"/>
        <end position="163"/>
    </location>
</feature>
<keyword evidence="3 8" id="KW-0813">Transport</keyword>
<evidence type="ECO:0000313" key="10">
    <source>
        <dbReference type="EMBL" id="RFU65161.1"/>
    </source>
</evidence>
<dbReference type="Pfam" id="PF12822">
    <property type="entry name" value="ECF_trnsprt"/>
    <property type="match status" value="1"/>
</dbReference>
<comment type="caution">
    <text evidence="10">The sequence shown here is derived from an EMBL/GenBank/DDBJ whole genome shotgun (WGS) entry which is preliminary data.</text>
</comment>
<dbReference type="AlphaFoldDB" id="A0A372LFT8"/>
<dbReference type="RefSeq" id="WP_117321337.1">
    <property type="nucleotide sequence ID" value="NZ_QVTD01000003.1"/>
</dbReference>
<keyword evidence="5 9" id="KW-0812">Transmembrane</keyword>
<dbReference type="GO" id="GO:0005886">
    <property type="term" value="C:plasma membrane"/>
    <property type="evidence" value="ECO:0007669"/>
    <property type="project" value="UniProtKB-SubCell"/>
</dbReference>
<keyword evidence="4 8" id="KW-1003">Cell membrane</keyword>